<dbReference type="InterPro" id="IPR036059">
    <property type="entry name" value="TldD/PmbA_sf"/>
</dbReference>
<protein>
    <submittedName>
        <fullName evidence="3">Predicted Zn-dependent protease or its inactivated homolog</fullName>
    </submittedName>
</protein>
<dbReference type="InterPro" id="IPR035068">
    <property type="entry name" value="TldD/PmbA_N"/>
</dbReference>
<name>A0A1A9A4Q3_9ACTN</name>
<keyword evidence="3" id="KW-0645">Protease</keyword>
<evidence type="ECO:0000313" key="4">
    <source>
        <dbReference type="Proteomes" id="UP000198765"/>
    </source>
</evidence>
<accession>A0A1A9A4Q3</accession>
<evidence type="ECO:0000256" key="1">
    <source>
        <dbReference type="SAM" id="MobiDB-lite"/>
    </source>
</evidence>
<dbReference type="GO" id="GO:0006508">
    <property type="term" value="P:proteolysis"/>
    <property type="evidence" value="ECO:0007669"/>
    <property type="project" value="UniProtKB-KW"/>
</dbReference>
<dbReference type="Pfam" id="PF19289">
    <property type="entry name" value="PmbA_TldD_3rd"/>
    <property type="match status" value="1"/>
</dbReference>
<dbReference type="GO" id="GO:0008237">
    <property type="term" value="F:metallopeptidase activity"/>
    <property type="evidence" value="ECO:0007669"/>
    <property type="project" value="InterPro"/>
</dbReference>
<dbReference type="InterPro" id="IPR045569">
    <property type="entry name" value="Metalloprtase-TldD/E_C"/>
</dbReference>
<dbReference type="AlphaFoldDB" id="A0A1A9A4Q3"/>
<dbReference type="Proteomes" id="UP000198765">
    <property type="component" value="Chromosome I"/>
</dbReference>
<keyword evidence="3" id="KW-0378">Hydrolase</keyword>
<organism evidence="3 4">
    <name type="scientific">Micromonospora narathiwatensis</name>
    <dbReference type="NCBI Taxonomy" id="299146"/>
    <lineage>
        <taxon>Bacteria</taxon>
        <taxon>Bacillati</taxon>
        <taxon>Actinomycetota</taxon>
        <taxon>Actinomycetes</taxon>
        <taxon>Micromonosporales</taxon>
        <taxon>Micromonosporaceae</taxon>
        <taxon>Micromonospora</taxon>
    </lineage>
</organism>
<dbReference type="EMBL" id="LT594324">
    <property type="protein sequence ID" value="SBT51078.1"/>
    <property type="molecule type" value="Genomic_DNA"/>
</dbReference>
<sequence length="470" mass="48542">MSELEIAGQVVELVRRLAGPDAQAEVTVTRADLALTRFANSFIHQNVAESGTAVRLRLHAGGRTAAGSGSLVDRDGLTALVERTLAAARLAPPDPAWPGLTPPSPVPPGTALDEATAYASPDERAARVRAFVDAAGGLETAGYCRTAYRSGAFANSAGHSAVGRMAEAAMDGIARTGGADGVARRCADRLGELDGGVLGARAAAKARAATDPVELPPGRYDVVLEPAAVADLLQNLAWFGFNGKRHAERQSFVELGTAQFDPSVTLVDDPPHASALPYDMEGTSRGALTLVDEGTTVAVAHDRRSGAEAGAASTGHGMPGASTFGPIPHNLRLLPAAARAVGGDSPSPVGPGGDGTAAGAVADADTAALVAGVKRGLLVSDFWYTRVLDPKRLVITGLTRNGVWLVEDGVPTRAVRDFRFTESYPRALGPGRVLGLGRQPVRQPDRVDGSWWEAPPLRLASWNFTGGASG</sequence>
<gene>
    <name evidence="3" type="ORF">GA0070621_3925</name>
</gene>
<feature type="compositionally biased region" description="Pro residues" evidence="1">
    <location>
        <begin position="92"/>
        <end position="108"/>
    </location>
</feature>
<keyword evidence="4" id="KW-1185">Reference proteome</keyword>
<reference evidence="3 4" key="1">
    <citation type="submission" date="2016-06" db="EMBL/GenBank/DDBJ databases">
        <authorList>
            <person name="Kjaerup R.B."/>
            <person name="Dalgaard T.S."/>
            <person name="Juul-Madsen H.R."/>
        </authorList>
    </citation>
    <scope>NUCLEOTIDE SEQUENCE [LARGE SCALE GENOMIC DNA]</scope>
    <source>
        <strain evidence="3 4">DSM 45248</strain>
    </source>
</reference>
<dbReference type="OrthoDB" id="9763230at2"/>
<feature type="domain" description="Metalloprotease TldD/E C-terminal" evidence="2">
    <location>
        <begin position="217"/>
        <end position="437"/>
    </location>
</feature>
<dbReference type="RefSeq" id="WP_091197936.1">
    <property type="nucleotide sequence ID" value="NZ_LT594324.1"/>
</dbReference>
<dbReference type="PANTHER" id="PTHR43666">
    <property type="entry name" value="TLDD PROTEIN"/>
    <property type="match status" value="1"/>
</dbReference>
<evidence type="ECO:0000259" key="2">
    <source>
        <dbReference type="Pfam" id="PF19289"/>
    </source>
</evidence>
<dbReference type="Gene3D" id="3.30.2290.10">
    <property type="entry name" value="PmbA/TldD superfamily"/>
    <property type="match status" value="1"/>
</dbReference>
<dbReference type="SUPFAM" id="SSF111283">
    <property type="entry name" value="Putative modulator of DNA gyrase, PmbA/TldD"/>
    <property type="match status" value="1"/>
</dbReference>
<evidence type="ECO:0000313" key="3">
    <source>
        <dbReference type="EMBL" id="SBT51078.1"/>
    </source>
</evidence>
<dbReference type="PANTHER" id="PTHR43666:SF1">
    <property type="entry name" value="CONSERVED PROTEIN"/>
    <property type="match status" value="1"/>
</dbReference>
<feature type="region of interest" description="Disordered" evidence="1">
    <location>
        <begin position="92"/>
        <end position="111"/>
    </location>
</feature>
<proteinExistence type="predicted"/>
<dbReference type="PATRIC" id="fig|299146.4.peg.4062"/>